<comment type="similarity">
    <text evidence="2">Belongs to the glycosyltransferase 29 family.</text>
</comment>
<keyword evidence="11 15" id="KW-0472">Membrane</keyword>
<dbReference type="InterPro" id="IPR001675">
    <property type="entry name" value="Glyco_trans_29"/>
</dbReference>
<evidence type="ECO:0000256" key="12">
    <source>
        <dbReference type="ARBA" id="ARBA00023157"/>
    </source>
</evidence>
<keyword evidence="5 15" id="KW-0812">Transmembrane</keyword>
<accession>A0AAY4A7C9</accession>
<evidence type="ECO:0000256" key="11">
    <source>
        <dbReference type="ARBA" id="ARBA00023136"/>
    </source>
</evidence>
<evidence type="ECO:0000256" key="1">
    <source>
        <dbReference type="ARBA" id="ARBA00004323"/>
    </source>
</evidence>
<dbReference type="AlphaFoldDB" id="A0AAY4A7C9"/>
<evidence type="ECO:0000256" key="10">
    <source>
        <dbReference type="ARBA" id="ARBA00023098"/>
    </source>
</evidence>
<keyword evidence="6" id="KW-0735">Signal-anchor</keyword>
<dbReference type="Pfam" id="PF00777">
    <property type="entry name" value="Glyco_transf_29"/>
    <property type="match status" value="1"/>
</dbReference>
<dbReference type="GO" id="GO:0001665">
    <property type="term" value="F:alpha-N-acetylgalactosaminide alpha-2,6-sialyltransferase activity"/>
    <property type="evidence" value="ECO:0007669"/>
    <property type="project" value="TreeGrafter"/>
</dbReference>
<dbReference type="GO" id="GO:0000139">
    <property type="term" value="C:Golgi membrane"/>
    <property type="evidence" value="ECO:0007669"/>
    <property type="project" value="UniProtKB-SubCell"/>
</dbReference>
<keyword evidence="7" id="KW-0730">Sialic acid</keyword>
<dbReference type="Proteomes" id="UP000694580">
    <property type="component" value="Chromosome 3"/>
</dbReference>
<sequence>MTLEREPVRNPTPRFYWICLFLISLFVLLWYSLLNWLHSGLVPDPVYLDGYMRVVSGMEGKPLSMLCGHCALVSNSGQMHGADLGREIDRRECVIRMNGAPTHGYERDVGNRTTVRMVSHTSFPLLLRNLSFYFSHMKDTVYVVWGPERNMRQDGKGRIFNSLLKLSTKFPQANIYMLTPKKLQSLDDMFQEETGKNRMESGAFLSTGFITMVLALEMCKQVDVYGMIDETHCRRANQHPVPYHYYEKGRLDECAMYRVHERARRGGHRFITEKLIFRRWASTRGRLRFTHPTWSP</sequence>
<dbReference type="Gene3D" id="3.90.1480.20">
    <property type="entry name" value="Glycosyl transferase family 29"/>
    <property type="match status" value="1"/>
</dbReference>
<reference evidence="16 17" key="1">
    <citation type="submission" date="2020-06" db="EMBL/GenBank/DDBJ databases">
        <authorList>
            <consortium name="Wellcome Sanger Institute Data Sharing"/>
        </authorList>
    </citation>
    <scope>NUCLEOTIDE SEQUENCE [LARGE SCALE GENOMIC DNA]</scope>
</reference>
<keyword evidence="3" id="KW-0328">Glycosyltransferase</keyword>
<evidence type="ECO:0000256" key="14">
    <source>
        <dbReference type="ARBA" id="ARBA00043744"/>
    </source>
</evidence>
<dbReference type="PANTHER" id="PTHR45906">
    <property type="entry name" value="ALPHA-N-ACETYL-NEURAMINYL-2,3-BETA-GALACTOSYL-1, 3-N-ACETYL-GALACTOSAMINIDE ALPHA-2,6-SIALYLTRANSFERASE-LIKE"/>
    <property type="match status" value="1"/>
</dbReference>
<evidence type="ECO:0000256" key="8">
    <source>
        <dbReference type="ARBA" id="ARBA00022989"/>
    </source>
</evidence>
<dbReference type="GO" id="GO:0009311">
    <property type="term" value="P:oligosaccharide metabolic process"/>
    <property type="evidence" value="ECO:0007669"/>
    <property type="project" value="TreeGrafter"/>
</dbReference>
<keyword evidence="10" id="KW-0443">Lipid metabolism</keyword>
<evidence type="ECO:0000256" key="4">
    <source>
        <dbReference type="ARBA" id="ARBA00022679"/>
    </source>
</evidence>
<evidence type="ECO:0000256" key="3">
    <source>
        <dbReference type="ARBA" id="ARBA00022676"/>
    </source>
</evidence>
<evidence type="ECO:0000256" key="7">
    <source>
        <dbReference type="ARBA" id="ARBA00022981"/>
    </source>
</evidence>
<keyword evidence="8 15" id="KW-1133">Transmembrane helix</keyword>
<feature type="transmembrane region" description="Helical" evidence="15">
    <location>
        <begin position="15"/>
        <end position="34"/>
    </location>
</feature>
<dbReference type="InterPro" id="IPR038578">
    <property type="entry name" value="GT29-like_sf"/>
</dbReference>
<dbReference type="GeneTree" id="ENSGT00940000157958"/>
<comment type="catalytic activity">
    <reaction evidence="14">
        <text>a ganglioside GM1b (d18:1(4E)) + CMP-N-acetyl-beta-neuraminate = a ganglioside GD1alpha (d18:1(4E)) + CMP + H(+)</text>
        <dbReference type="Rhea" id="RHEA:41968"/>
        <dbReference type="ChEBI" id="CHEBI:15378"/>
        <dbReference type="ChEBI" id="CHEBI:57812"/>
        <dbReference type="ChEBI" id="CHEBI:60377"/>
        <dbReference type="ChEBI" id="CHEBI:78568"/>
        <dbReference type="ChEBI" id="CHEBI:78569"/>
    </reaction>
    <physiologicalReaction direction="left-to-right" evidence="14">
        <dbReference type="Rhea" id="RHEA:41969"/>
    </physiologicalReaction>
</comment>
<keyword evidence="9" id="KW-0333">Golgi apparatus</keyword>
<evidence type="ECO:0000313" key="17">
    <source>
        <dbReference type="Proteomes" id="UP000694580"/>
    </source>
</evidence>
<evidence type="ECO:0000256" key="2">
    <source>
        <dbReference type="ARBA" id="ARBA00006003"/>
    </source>
</evidence>
<dbReference type="GO" id="GO:0001574">
    <property type="term" value="P:ganglioside biosynthetic process"/>
    <property type="evidence" value="ECO:0007669"/>
    <property type="project" value="TreeGrafter"/>
</dbReference>
<evidence type="ECO:0000256" key="15">
    <source>
        <dbReference type="SAM" id="Phobius"/>
    </source>
</evidence>
<keyword evidence="13" id="KW-0325">Glycoprotein</keyword>
<evidence type="ECO:0000256" key="9">
    <source>
        <dbReference type="ARBA" id="ARBA00023034"/>
    </source>
</evidence>
<dbReference type="PANTHER" id="PTHR45906:SF4">
    <property type="entry name" value="ALPHA-N-ACETYL-NEURAMINYL-2,3-BETA-GALACTOSYL-1,3-N-ACETYL-GALACTOSAMINIDE ALPHA-2,6-SIALYLTRANSFERASE"/>
    <property type="match status" value="1"/>
</dbReference>
<reference evidence="16" key="2">
    <citation type="submission" date="2025-08" db="UniProtKB">
        <authorList>
            <consortium name="Ensembl"/>
        </authorList>
    </citation>
    <scope>IDENTIFICATION</scope>
</reference>
<reference evidence="16" key="3">
    <citation type="submission" date="2025-09" db="UniProtKB">
        <authorList>
            <consortium name="Ensembl"/>
        </authorList>
    </citation>
    <scope>IDENTIFICATION</scope>
</reference>
<protein>
    <submittedName>
        <fullName evidence="16">Uncharacterized protein</fullName>
    </submittedName>
</protein>
<keyword evidence="17" id="KW-1185">Reference proteome</keyword>
<name>A0AAY4A7C9_9TELE</name>
<keyword evidence="4" id="KW-0808">Transferase</keyword>
<gene>
    <name evidence="16" type="primary">ST6GALNAC4</name>
</gene>
<organism evidence="16 17">
    <name type="scientific">Denticeps clupeoides</name>
    <name type="common">denticle herring</name>
    <dbReference type="NCBI Taxonomy" id="299321"/>
    <lineage>
        <taxon>Eukaryota</taxon>
        <taxon>Metazoa</taxon>
        <taxon>Chordata</taxon>
        <taxon>Craniata</taxon>
        <taxon>Vertebrata</taxon>
        <taxon>Euteleostomi</taxon>
        <taxon>Actinopterygii</taxon>
        <taxon>Neopterygii</taxon>
        <taxon>Teleostei</taxon>
        <taxon>Clupei</taxon>
        <taxon>Clupeiformes</taxon>
        <taxon>Denticipitoidei</taxon>
        <taxon>Denticipitidae</taxon>
        <taxon>Denticeps</taxon>
    </lineage>
</organism>
<evidence type="ECO:0000256" key="6">
    <source>
        <dbReference type="ARBA" id="ARBA00022968"/>
    </source>
</evidence>
<keyword evidence="12" id="KW-1015">Disulfide bond</keyword>
<evidence type="ECO:0000256" key="5">
    <source>
        <dbReference type="ARBA" id="ARBA00022692"/>
    </source>
</evidence>
<evidence type="ECO:0000256" key="13">
    <source>
        <dbReference type="ARBA" id="ARBA00023180"/>
    </source>
</evidence>
<dbReference type="Ensembl" id="ENSDCDT00010003208.1">
    <property type="protein sequence ID" value="ENSDCDP00010003091.1"/>
    <property type="gene ID" value="ENSDCDG00010001437.1"/>
</dbReference>
<proteinExistence type="inferred from homology"/>
<comment type="subcellular location">
    <subcellularLocation>
        <location evidence="1">Golgi apparatus membrane</location>
        <topology evidence="1">Single-pass type II membrane protein</topology>
    </subcellularLocation>
</comment>
<evidence type="ECO:0000313" key="16">
    <source>
        <dbReference type="Ensembl" id="ENSDCDP00010003091.1"/>
    </source>
</evidence>